<accession>A0ABN8SWP6</accession>
<evidence type="ECO:0000313" key="2">
    <source>
        <dbReference type="Proteomes" id="UP001159427"/>
    </source>
</evidence>
<evidence type="ECO:0000313" key="1">
    <source>
        <dbReference type="EMBL" id="CAH3194164.1"/>
    </source>
</evidence>
<gene>
    <name evidence="1" type="ORF">PEVE_00027268</name>
</gene>
<organism evidence="1 2">
    <name type="scientific">Porites evermanni</name>
    <dbReference type="NCBI Taxonomy" id="104178"/>
    <lineage>
        <taxon>Eukaryota</taxon>
        <taxon>Metazoa</taxon>
        <taxon>Cnidaria</taxon>
        <taxon>Anthozoa</taxon>
        <taxon>Hexacorallia</taxon>
        <taxon>Scleractinia</taxon>
        <taxon>Fungiina</taxon>
        <taxon>Poritidae</taxon>
        <taxon>Porites</taxon>
    </lineage>
</organism>
<sequence>MATSTDMKGNVVKMEVDYSDTVDKRIPECEALAADGKLSDALDILLSLEKQTRTVSGIAKLKTACHACYKLKLWID</sequence>
<keyword evidence="2" id="KW-1185">Reference proteome</keyword>
<dbReference type="EMBL" id="CALNXI010003736">
    <property type="protein sequence ID" value="CAH3194164.1"/>
    <property type="molecule type" value="Genomic_DNA"/>
</dbReference>
<protein>
    <submittedName>
        <fullName evidence="1">Uncharacterized protein</fullName>
    </submittedName>
</protein>
<proteinExistence type="predicted"/>
<comment type="caution">
    <text evidence="1">The sequence shown here is derived from an EMBL/GenBank/DDBJ whole genome shotgun (WGS) entry which is preliminary data.</text>
</comment>
<name>A0ABN8SWP6_9CNID</name>
<dbReference type="Proteomes" id="UP001159427">
    <property type="component" value="Unassembled WGS sequence"/>
</dbReference>
<reference evidence="1 2" key="1">
    <citation type="submission" date="2022-05" db="EMBL/GenBank/DDBJ databases">
        <authorList>
            <consortium name="Genoscope - CEA"/>
            <person name="William W."/>
        </authorList>
    </citation>
    <scope>NUCLEOTIDE SEQUENCE [LARGE SCALE GENOMIC DNA]</scope>
</reference>